<evidence type="ECO:0000256" key="1">
    <source>
        <dbReference type="ARBA" id="ARBA00004141"/>
    </source>
</evidence>
<dbReference type="GO" id="GO:0005524">
    <property type="term" value="F:ATP binding"/>
    <property type="evidence" value="ECO:0007669"/>
    <property type="project" value="UniProtKB-KW"/>
</dbReference>
<feature type="transmembrane region" description="Helical" evidence="7">
    <location>
        <begin position="341"/>
        <end position="365"/>
    </location>
</feature>
<dbReference type="FunFam" id="3.40.50.300:FF:002470">
    <property type="entry name" value="ABC transporter, putative"/>
    <property type="match status" value="1"/>
</dbReference>
<feature type="transmembrane region" description="Helical" evidence="7">
    <location>
        <begin position="1042"/>
        <end position="1069"/>
    </location>
</feature>
<feature type="transmembrane region" description="Helical" evidence="7">
    <location>
        <begin position="205"/>
        <end position="227"/>
    </location>
</feature>
<evidence type="ECO:0000256" key="5">
    <source>
        <dbReference type="ARBA" id="ARBA00022989"/>
    </source>
</evidence>
<feature type="transmembrane region" description="Helical" evidence="7">
    <location>
        <begin position="20"/>
        <end position="41"/>
    </location>
</feature>
<feature type="transmembrane region" description="Helical" evidence="7">
    <location>
        <begin position="287"/>
        <end position="307"/>
    </location>
</feature>
<feature type="transmembrane region" description="Helical" evidence="7">
    <location>
        <begin position="834"/>
        <end position="854"/>
    </location>
</feature>
<proteinExistence type="predicted"/>
<keyword evidence="5 7" id="KW-1133">Transmembrane helix</keyword>
<evidence type="ECO:0000256" key="2">
    <source>
        <dbReference type="ARBA" id="ARBA00022692"/>
    </source>
</evidence>
<evidence type="ECO:0000259" key="8">
    <source>
        <dbReference type="PROSITE" id="PS50893"/>
    </source>
</evidence>
<dbReference type="Pfam" id="PF23321">
    <property type="entry name" value="R1_ABCA1"/>
    <property type="match status" value="1"/>
</dbReference>
<dbReference type="GO" id="GO:0005319">
    <property type="term" value="F:lipid transporter activity"/>
    <property type="evidence" value="ECO:0007669"/>
    <property type="project" value="TreeGrafter"/>
</dbReference>
<dbReference type="GO" id="GO:0140359">
    <property type="term" value="F:ABC-type transporter activity"/>
    <property type="evidence" value="ECO:0007669"/>
    <property type="project" value="InterPro"/>
</dbReference>
<dbReference type="GO" id="GO:0016020">
    <property type="term" value="C:membrane"/>
    <property type="evidence" value="ECO:0007669"/>
    <property type="project" value="UniProtKB-SubCell"/>
</dbReference>
<feature type="transmembrane region" description="Helical" evidence="7">
    <location>
        <begin position="316"/>
        <end position="335"/>
    </location>
</feature>
<evidence type="ECO:0000256" key="6">
    <source>
        <dbReference type="ARBA" id="ARBA00023136"/>
    </source>
</evidence>
<evidence type="ECO:0000256" key="4">
    <source>
        <dbReference type="ARBA" id="ARBA00022840"/>
    </source>
</evidence>
<comment type="caution">
    <text evidence="9">The sequence shown here is derived from an EMBL/GenBank/DDBJ whole genome shotgun (WGS) entry which is preliminary data.</text>
</comment>
<dbReference type="FunFam" id="3.40.50.300:FF:000933">
    <property type="entry name" value="ABC transporter A family member 7"/>
    <property type="match status" value="1"/>
</dbReference>
<dbReference type="SUPFAM" id="SSF52540">
    <property type="entry name" value="P-loop containing nucleoside triphosphate hydrolases"/>
    <property type="match status" value="2"/>
</dbReference>
<feature type="domain" description="ABC transporter" evidence="8">
    <location>
        <begin position="467"/>
        <end position="701"/>
    </location>
</feature>
<dbReference type="CDD" id="cd03263">
    <property type="entry name" value="ABC_subfamily_A"/>
    <property type="match status" value="2"/>
</dbReference>
<comment type="subcellular location">
    <subcellularLocation>
        <location evidence="1">Membrane</location>
        <topology evidence="1">Multi-pass membrane protein</topology>
    </subcellularLocation>
</comment>
<feature type="transmembrane region" description="Helical" evidence="7">
    <location>
        <begin position="1172"/>
        <end position="1189"/>
    </location>
</feature>
<dbReference type="InterPro" id="IPR003593">
    <property type="entry name" value="AAA+_ATPase"/>
</dbReference>
<reference evidence="9 10" key="1">
    <citation type="submission" date="2023-10" db="EMBL/GenBank/DDBJ databases">
        <title>Genomes of two closely related lineages of the louse Polyplax serrata with different host specificities.</title>
        <authorList>
            <person name="Martinu J."/>
            <person name="Tarabai H."/>
            <person name="Stefka J."/>
            <person name="Hypsa V."/>
        </authorList>
    </citation>
    <scope>NUCLEOTIDE SEQUENCE [LARGE SCALE GENOMIC DNA]</scope>
    <source>
        <strain evidence="9">HR10_N</strain>
    </source>
</reference>
<feature type="transmembrane region" description="Helical" evidence="7">
    <location>
        <begin position="1111"/>
        <end position="1134"/>
    </location>
</feature>
<dbReference type="PROSITE" id="PS00211">
    <property type="entry name" value="ABC_TRANSPORTER_1"/>
    <property type="match status" value="1"/>
</dbReference>
<feature type="domain" description="ABC transporter" evidence="8">
    <location>
        <begin position="1242"/>
        <end position="1477"/>
    </location>
</feature>
<dbReference type="PANTHER" id="PTHR19229:SF250">
    <property type="entry name" value="ABC TRANSPORTER DOMAIN-CONTAINING PROTEIN-RELATED"/>
    <property type="match status" value="1"/>
</dbReference>
<sequence>MVHNLFVILWKDLLIRRNHFLATACEILIPIGLIILANVTLPKSIYEINNDLLFFRELNASTCSITHSHYESIRFEPSTPFTDDLMSKAACYAGYKRTSVKSGSLDSNNTFTIGIKFHLSESDLTTPQNLNYSIYPTHEVWIYLNKLWRTSEASVPRYTLPLLQNVIEIQRAIDVSYINLKNIEAPKMQMQNTDLYDRNPRVFPVAIYLCFFLGLSLMVPPVISRVIQEKFTGAKEMMLMMGVKKWQLWIAKFIDSFFFQFITISGMVLFVYIPLKQDSNVLKVSPFIFLSVVLYGLISVILFLFFLSNFFKKPSLAVYVSEIIWACTFIFNNFISSVLQLPIFVKFLMCLFPNVSLMNGIQILLDFDFFEKKVKINEKLSGSDDHLTLLQVLLFMTSNIVLYSILTWYFEQVKPGEYGVPKPYGFCFKKSYWISQNVETFSNTDEVIKPPPSPGFEPIPPTLKTGICIEGVTKKFSSLGKGSVIAVDNVSIDFYRGEISALLGHNGAGKTTMFSMISGLIHPSSGRVLINNYDLAVNINEARSSLGLCPQKDMLFTDLTVAQILRFYGVIKGLALKQAQYEANELIKSLKLMDVVSTQTGNLSGGQKRKVSLAIALIGGSDVLILDEPTSGMDPEIRREIWELLLGLRGSRTILLTTHFMEEADALCDRIAVMDCGKIKCYGSPMFLKTKYGKGYVLSIVVPDVGHYKDVTETITDYIPTARFKCQNIRTVSYELPESEITKFPSLFSALDEKQAKSEIVSYGVSVATLEDVFLKLKSKSETTDDFDVTDSAHYIKFLNGGNATTPKVSDSIFYFYQFWALIIKKWIFFQRQFKLFLVYSILAGLLVAISTLMSNNNQGGGTKSIDLRSRTQITFSPDLYAPLTILYSTSENSTAAYDLTKYLMSLRCGVRKVPDVEEEIHKIYERDFYEYARKTNLGIKFGTEEITVYQNDRAVHMVPIALNLMHNYVLETHHTNSSIVTSLNITYASRKRTFKAKPVSKCTLGNIPDFSGFQTLFYFLAPLKEEMLGAKEMQLMITPTALYWLSYLAFDIVSFTVYMIFICLFFGFVEGGKYLVEHAGEIFGSLLFWGIGMILLAYSISSVLKDEAGAFTGASLNILILILISLSFLAFIFNNPISTLGLPEFVHYLHPTSIVKNGYSNLCVGESGGDYILYLFIYNVVLLVFLVIKDSKILSQAIHTGINKLFTVNYEQQSNEDELVASEKALVESTIAKGQTSGFALVVHDLKKWYLRAFKFQPSVRGISFTVKEGECFGLLGVNGAGKTSTFKMLTGTIPYSGGETFMYSQSLTFFNRQKYLFQIGYCPQAGGIIPTFKGSELLKFFARLRGVSSSHLNIEVSNWLQKLDLYDFASQNCGTYSGGNQRKLSTAISLIGDSRLIFLDEPTSGVDPASRRLMWNVIDEVQKQGRSVVLTSHCMDECDALCSRLAIMVKGRFRCIGEITTLKKKFGQGYSVYLKVSCGAPAGSIQMLKESVMSTFECTLVDEHLTILQYHVAKQSASWASLFSKLKELKDRFDVLESYTASETTLEQIFIFMARNQ</sequence>
<dbReference type="InterPro" id="IPR056264">
    <property type="entry name" value="R2_ABCA1-4-like"/>
</dbReference>
<organism evidence="9 10">
    <name type="scientific">Polyplax serrata</name>
    <name type="common">Common mouse louse</name>
    <dbReference type="NCBI Taxonomy" id="468196"/>
    <lineage>
        <taxon>Eukaryota</taxon>
        <taxon>Metazoa</taxon>
        <taxon>Ecdysozoa</taxon>
        <taxon>Arthropoda</taxon>
        <taxon>Hexapoda</taxon>
        <taxon>Insecta</taxon>
        <taxon>Pterygota</taxon>
        <taxon>Neoptera</taxon>
        <taxon>Paraneoptera</taxon>
        <taxon>Psocodea</taxon>
        <taxon>Troctomorpha</taxon>
        <taxon>Phthiraptera</taxon>
        <taxon>Anoplura</taxon>
        <taxon>Polyplacidae</taxon>
        <taxon>Polyplax</taxon>
    </lineage>
</organism>
<dbReference type="InterPro" id="IPR003439">
    <property type="entry name" value="ABC_transporter-like_ATP-bd"/>
</dbReference>
<dbReference type="GO" id="GO:0016887">
    <property type="term" value="F:ATP hydrolysis activity"/>
    <property type="evidence" value="ECO:0007669"/>
    <property type="project" value="InterPro"/>
</dbReference>
<evidence type="ECO:0000313" key="9">
    <source>
        <dbReference type="EMBL" id="KAK6642623.1"/>
    </source>
</evidence>
<evidence type="ECO:0000256" key="7">
    <source>
        <dbReference type="SAM" id="Phobius"/>
    </source>
</evidence>
<evidence type="ECO:0000256" key="3">
    <source>
        <dbReference type="ARBA" id="ARBA00022741"/>
    </source>
</evidence>
<accession>A0AAN8XKP8</accession>
<gene>
    <name evidence="9" type="ORF">RUM43_004125</name>
</gene>
<feature type="transmembrane region" description="Helical" evidence="7">
    <location>
        <begin position="386"/>
        <end position="410"/>
    </location>
</feature>
<dbReference type="InterPro" id="IPR017871">
    <property type="entry name" value="ABC_transporter-like_CS"/>
</dbReference>
<name>A0AAN8XKP8_POLSC</name>
<feature type="transmembrane region" description="Helical" evidence="7">
    <location>
        <begin position="1081"/>
        <end position="1099"/>
    </location>
</feature>
<keyword evidence="4" id="KW-0067">ATP-binding</keyword>
<evidence type="ECO:0000313" key="10">
    <source>
        <dbReference type="Proteomes" id="UP001372834"/>
    </source>
</evidence>
<dbReference type="InterPro" id="IPR027417">
    <property type="entry name" value="P-loop_NTPase"/>
</dbReference>
<dbReference type="InterPro" id="IPR026082">
    <property type="entry name" value="ABCA"/>
</dbReference>
<dbReference type="Proteomes" id="UP001372834">
    <property type="component" value="Unassembled WGS sequence"/>
</dbReference>
<keyword evidence="3" id="KW-0547">Nucleotide-binding</keyword>
<dbReference type="PROSITE" id="PS50893">
    <property type="entry name" value="ABC_TRANSPORTER_2"/>
    <property type="match status" value="2"/>
</dbReference>
<protein>
    <recommendedName>
        <fullName evidence="8">ABC transporter domain-containing protein</fullName>
    </recommendedName>
</protein>
<keyword evidence="6 7" id="KW-0472">Membrane</keyword>
<dbReference type="Pfam" id="PF00005">
    <property type="entry name" value="ABC_tran"/>
    <property type="match status" value="2"/>
</dbReference>
<feature type="transmembrane region" description="Helical" evidence="7">
    <location>
        <begin position="248"/>
        <end position="275"/>
    </location>
</feature>
<dbReference type="Gene3D" id="3.40.50.300">
    <property type="entry name" value="P-loop containing nucleotide triphosphate hydrolases"/>
    <property type="match status" value="2"/>
</dbReference>
<dbReference type="SMART" id="SM00382">
    <property type="entry name" value="AAA"/>
    <property type="match status" value="2"/>
</dbReference>
<keyword evidence="2 7" id="KW-0812">Transmembrane</keyword>
<dbReference type="PANTHER" id="PTHR19229">
    <property type="entry name" value="ATP-BINDING CASSETTE TRANSPORTER SUBFAMILY A ABCA"/>
    <property type="match status" value="1"/>
</dbReference>
<dbReference type="InterPro" id="IPR013525">
    <property type="entry name" value="ABC2_TM"/>
</dbReference>
<dbReference type="EMBL" id="JAWJWE010000002">
    <property type="protein sequence ID" value="KAK6642623.1"/>
    <property type="molecule type" value="Genomic_DNA"/>
</dbReference>
<dbReference type="Pfam" id="PF12698">
    <property type="entry name" value="ABC2_membrane_3"/>
    <property type="match status" value="2"/>
</dbReference>